<dbReference type="EMBL" id="QOVN01000003">
    <property type="protein sequence ID" value="RXG29337.1"/>
    <property type="molecule type" value="Genomic_DNA"/>
</dbReference>
<reference evidence="2 5" key="3">
    <citation type="submission" date="2018-07" db="EMBL/GenBank/DDBJ databases">
        <title>Leeuwenhoekiella genomics.</title>
        <authorList>
            <person name="Tahon G."/>
            <person name="Willems A."/>
        </authorList>
    </citation>
    <scope>NUCLEOTIDE SEQUENCE [LARGE SCALE GENOMIC DNA]</scope>
    <source>
        <strain evidence="2 5">LMG 24856</strain>
    </source>
</reference>
<dbReference type="RefSeq" id="WP_072982974.1">
    <property type="nucleotide sequence ID" value="NZ_CAXPJH010000004.1"/>
</dbReference>
<keyword evidence="1" id="KW-0472">Membrane</keyword>
<evidence type="ECO:0000313" key="4">
    <source>
        <dbReference type="Proteomes" id="UP000184240"/>
    </source>
</evidence>
<evidence type="ECO:0000256" key="1">
    <source>
        <dbReference type="SAM" id="Phobius"/>
    </source>
</evidence>
<name>A0A1M5YPA0_9FLAO</name>
<evidence type="ECO:0000313" key="3">
    <source>
        <dbReference type="EMBL" id="SHI13403.1"/>
    </source>
</evidence>
<evidence type="ECO:0000313" key="5">
    <source>
        <dbReference type="Proteomes" id="UP000290037"/>
    </source>
</evidence>
<dbReference type="STRING" id="573501.SAMN04487999_2159"/>
<reference evidence="3" key="2">
    <citation type="submission" date="2016-11" db="EMBL/GenBank/DDBJ databases">
        <authorList>
            <person name="Jaros S."/>
            <person name="Januszkiewicz K."/>
            <person name="Wedrychowicz H."/>
        </authorList>
    </citation>
    <scope>NUCLEOTIDE SEQUENCE [LARGE SCALE GENOMIC DNA]</scope>
    <source>
        <strain evidence="3">DSM 19859</strain>
    </source>
</reference>
<dbReference type="EMBL" id="FQXT01000004">
    <property type="protein sequence ID" value="SHI13403.1"/>
    <property type="molecule type" value="Genomic_DNA"/>
</dbReference>
<proteinExistence type="predicted"/>
<keyword evidence="1" id="KW-0812">Transmembrane</keyword>
<dbReference type="Proteomes" id="UP000184240">
    <property type="component" value="Unassembled WGS sequence"/>
</dbReference>
<dbReference type="OrthoDB" id="1448174at2"/>
<accession>A0A1M5YPA0</accession>
<dbReference type="Proteomes" id="UP000290037">
    <property type="component" value="Unassembled WGS sequence"/>
</dbReference>
<evidence type="ECO:0000313" key="2">
    <source>
        <dbReference type="EMBL" id="RXG29337.1"/>
    </source>
</evidence>
<feature type="transmembrane region" description="Helical" evidence="1">
    <location>
        <begin position="71"/>
        <end position="89"/>
    </location>
</feature>
<dbReference type="AlphaFoldDB" id="A0A1M5YPA0"/>
<organism evidence="3 4">
    <name type="scientific">Leeuwenhoekiella palythoae</name>
    <dbReference type="NCBI Taxonomy" id="573501"/>
    <lineage>
        <taxon>Bacteria</taxon>
        <taxon>Pseudomonadati</taxon>
        <taxon>Bacteroidota</taxon>
        <taxon>Flavobacteriia</taxon>
        <taxon>Flavobacteriales</taxon>
        <taxon>Flavobacteriaceae</taxon>
        <taxon>Leeuwenhoekiella</taxon>
    </lineage>
</organism>
<keyword evidence="1" id="KW-1133">Transmembrane helix</keyword>
<gene>
    <name evidence="2" type="ORF">DSM01_1435</name>
    <name evidence="3" type="ORF">SAMN04487999_2159</name>
</gene>
<protein>
    <submittedName>
        <fullName evidence="3">Uncharacterized protein</fullName>
    </submittedName>
</protein>
<reference evidence="4" key="1">
    <citation type="submission" date="2016-11" db="EMBL/GenBank/DDBJ databases">
        <authorList>
            <person name="Varghese N."/>
            <person name="Submissions S."/>
        </authorList>
    </citation>
    <scope>NUCLEOTIDE SEQUENCE [LARGE SCALE GENOMIC DNA]</scope>
    <source>
        <strain evidence="4">DSM 19859</strain>
    </source>
</reference>
<sequence length="97" mass="10901">MVIIASIFVFCVAAVFRLLDNSAGLLISNGISVSPFYLKAAEIKEQMSRIENDELRKKLKRTLVYQKLHKVFLILAVLTFIAGIVYEFINPSLVALL</sequence>
<keyword evidence="5" id="KW-1185">Reference proteome</keyword>